<dbReference type="OrthoDB" id="2243499at2"/>
<feature type="transmembrane region" description="Helical" evidence="1">
    <location>
        <begin position="220"/>
        <end position="247"/>
    </location>
</feature>
<feature type="transmembrane region" description="Helical" evidence="1">
    <location>
        <begin position="340"/>
        <end position="361"/>
    </location>
</feature>
<name>A0A387BH66_9LACT</name>
<proteinExistence type="predicted"/>
<feature type="transmembrane region" description="Helical" evidence="1">
    <location>
        <begin position="61"/>
        <end position="84"/>
    </location>
</feature>
<keyword evidence="2" id="KW-0808">Transferase</keyword>
<sequence>MSNEYRARSSRHERRLSRRARKDFDIVEATADKVTENLGELEGQSRERISRHTTVSRESSGLSVTAIAIQAVVSLLLGLSFYAFPLWNQLATPLQSQNLYSGLAMQHGLVPFNDFYGTGGTLFYVLNWLGNFAGSTLILWILEVVALFISGIITFQLVFNQTKSQNAATIISNFTLIIVAGLARGGDAPTLFALPFALWAVKFLNDYFREDSTDRGFIRFGMAGAVTLVISPIMTMFFVFSAIALLIYNVSHRRFWHGFYQMLAVVLGISIIGYSVAYYALNQQTLYTSIEQSVLIPLTHFGPTDSLLLTIAKALVLTLIFGIVTGFVQGVIQIKNAGRATIWYATLLVGTVIVTTMIIFAQTFDSSNLLAVLPFTVVFSGLGVKDAEQVFLKYLQNRLFAPILGILFIISAPFAYHHLNNAIFTEEKAIAQFIQENGQSTDRVYVLGADKNINNLTRKVATLDNVPADYPIKFTQNYDLKVASLKDKYIIIEAGRAVPKNLSQLLSSNYKIAPYAGKHFLIYQKK</sequence>
<feature type="transmembrane region" description="Helical" evidence="1">
    <location>
        <begin position="367"/>
        <end position="387"/>
    </location>
</feature>
<dbReference type="RefSeq" id="WP_120772882.1">
    <property type="nucleotide sequence ID" value="NZ_CP032627.1"/>
</dbReference>
<accession>A0A387BH66</accession>
<organism evidence="2 3">
    <name type="scientific">Lactococcus allomyrinae</name>
    <dbReference type="NCBI Taxonomy" id="2419773"/>
    <lineage>
        <taxon>Bacteria</taxon>
        <taxon>Bacillati</taxon>
        <taxon>Bacillota</taxon>
        <taxon>Bacilli</taxon>
        <taxon>Lactobacillales</taxon>
        <taxon>Streptococcaceae</taxon>
        <taxon>Lactococcus</taxon>
    </lineage>
</organism>
<evidence type="ECO:0000313" key="3">
    <source>
        <dbReference type="Proteomes" id="UP000269374"/>
    </source>
</evidence>
<keyword evidence="3" id="KW-1185">Reference proteome</keyword>
<keyword evidence="1" id="KW-0812">Transmembrane</keyword>
<feature type="transmembrane region" description="Helical" evidence="1">
    <location>
        <begin position="171"/>
        <end position="200"/>
    </location>
</feature>
<feature type="transmembrane region" description="Helical" evidence="1">
    <location>
        <begin position="307"/>
        <end position="328"/>
    </location>
</feature>
<dbReference type="KEGG" id="lact:D7I46_10830"/>
<evidence type="ECO:0000256" key="1">
    <source>
        <dbReference type="SAM" id="Phobius"/>
    </source>
</evidence>
<feature type="transmembrane region" description="Helical" evidence="1">
    <location>
        <begin position="137"/>
        <end position="159"/>
    </location>
</feature>
<feature type="transmembrane region" description="Helical" evidence="1">
    <location>
        <begin position="259"/>
        <end position="281"/>
    </location>
</feature>
<keyword evidence="1" id="KW-1133">Transmembrane helix</keyword>
<gene>
    <name evidence="2" type="ORF">D7I46_10830</name>
</gene>
<protein>
    <submittedName>
        <fullName evidence="2">Glycosyltransferase</fullName>
    </submittedName>
</protein>
<dbReference type="Proteomes" id="UP000269374">
    <property type="component" value="Chromosome"/>
</dbReference>
<evidence type="ECO:0000313" key="2">
    <source>
        <dbReference type="EMBL" id="AYG01512.1"/>
    </source>
</evidence>
<dbReference type="EMBL" id="CP032627">
    <property type="protein sequence ID" value="AYG01512.1"/>
    <property type="molecule type" value="Genomic_DNA"/>
</dbReference>
<dbReference type="GO" id="GO:0016740">
    <property type="term" value="F:transferase activity"/>
    <property type="evidence" value="ECO:0007669"/>
    <property type="project" value="UniProtKB-KW"/>
</dbReference>
<reference evidence="2 3" key="1">
    <citation type="submission" date="2018-09" db="EMBL/GenBank/DDBJ databases">
        <title>Genome sequencing of strain 1JSPR-7.</title>
        <authorList>
            <person name="Heo J."/>
            <person name="Kim S.-J."/>
            <person name="Kwon S.-W."/>
        </authorList>
    </citation>
    <scope>NUCLEOTIDE SEQUENCE [LARGE SCALE GENOMIC DNA]</scope>
    <source>
        <strain evidence="2 3">1JSPR-7</strain>
    </source>
</reference>
<keyword evidence="1" id="KW-0472">Membrane</keyword>
<dbReference type="AlphaFoldDB" id="A0A387BH66"/>
<feature type="transmembrane region" description="Helical" evidence="1">
    <location>
        <begin position="399"/>
        <end position="416"/>
    </location>
</feature>